<keyword evidence="2" id="KW-1185">Reference proteome</keyword>
<name>A0AAV3NTE0_LITER</name>
<dbReference type="AlphaFoldDB" id="A0AAV3NTE0"/>
<sequence>MRSMIAAPGAFQSFQFISDWPHNSPDKLWALPRGLQLSGLPMSGCLSCSKDQISHQKLSGREPFVVHLLLVLVNERLGFYPFGEVVYRYNGIPLTPRYPQEVFHYINTPLAERYLTKDANHLM</sequence>
<evidence type="ECO:0000313" key="1">
    <source>
        <dbReference type="EMBL" id="GAA0142198.1"/>
    </source>
</evidence>
<evidence type="ECO:0000313" key="2">
    <source>
        <dbReference type="Proteomes" id="UP001454036"/>
    </source>
</evidence>
<protein>
    <submittedName>
        <fullName evidence="1">Uncharacterized protein</fullName>
    </submittedName>
</protein>
<dbReference type="EMBL" id="BAABME010000372">
    <property type="protein sequence ID" value="GAA0142198.1"/>
    <property type="molecule type" value="Genomic_DNA"/>
</dbReference>
<dbReference type="Proteomes" id="UP001454036">
    <property type="component" value="Unassembled WGS sequence"/>
</dbReference>
<organism evidence="1 2">
    <name type="scientific">Lithospermum erythrorhizon</name>
    <name type="common">Purple gromwell</name>
    <name type="synonym">Lithospermum officinale var. erythrorhizon</name>
    <dbReference type="NCBI Taxonomy" id="34254"/>
    <lineage>
        <taxon>Eukaryota</taxon>
        <taxon>Viridiplantae</taxon>
        <taxon>Streptophyta</taxon>
        <taxon>Embryophyta</taxon>
        <taxon>Tracheophyta</taxon>
        <taxon>Spermatophyta</taxon>
        <taxon>Magnoliopsida</taxon>
        <taxon>eudicotyledons</taxon>
        <taxon>Gunneridae</taxon>
        <taxon>Pentapetalae</taxon>
        <taxon>asterids</taxon>
        <taxon>lamiids</taxon>
        <taxon>Boraginales</taxon>
        <taxon>Boraginaceae</taxon>
        <taxon>Boraginoideae</taxon>
        <taxon>Lithospermeae</taxon>
        <taxon>Lithospermum</taxon>
    </lineage>
</organism>
<proteinExistence type="predicted"/>
<accession>A0AAV3NTE0</accession>
<comment type="caution">
    <text evidence="1">The sequence shown here is derived from an EMBL/GenBank/DDBJ whole genome shotgun (WGS) entry which is preliminary data.</text>
</comment>
<gene>
    <name evidence="1" type="ORF">LIER_03153</name>
</gene>
<reference evidence="1 2" key="1">
    <citation type="submission" date="2024-01" db="EMBL/GenBank/DDBJ databases">
        <title>The complete chloroplast genome sequence of Lithospermum erythrorhizon: insights into the phylogenetic relationship among Boraginaceae species and the maternal lineages of purple gromwells.</title>
        <authorList>
            <person name="Okada T."/>
            <person name="Watanabe K."/>
        </authorList>
    </citation>
    <scope>NUCLEOTIDE SEQUENCE [LARGE SCALE GENOMIC DNA]</scope>
</reference>